<dbReference type="PANTHER" id="PTHR47505:SF1">
    <property type="entry name" value="DNA UTILIZATION PROTEIN YHGH"/>
    <property type="match status" value="1"/>
</dbReference>
<accession>A0A0K2SP80</accession>
<evidence type="ECO:0000313" key="6">
    <source>
        <dbReference type="Proteomes" id="UP000065807"/>
    </source>
</evidence>
<dbReference type="SUPFAM" id="SSF53271">
    <property type="entry name" value="PRTase-like"/>
    <property type="match status" value="1"/>
</dbReference>
<evidence type="ECO:0000313" key="5">
    <source>
        <dbReference type="EMBL" id="BAS28802.1"/>
    </source>
</evidence>
<dbReference type="EMBL" id="AP014924">
    <property type="protein sequence ID" value="BAS28802.1"/>
    <property type="molecule type" value="Genomic_DNA"/>
</dbReference>
<dbReference type="InterPro" id="IPR000836">
    <property type="entry name" value="PRTase_dom"/>
</dbReference>
<feature type="region of interest" description="Disordered" evidence="2">
    <location>
        <begin position="64"/>
        <end position="83"/>
    </location>
</feature>
<keyword evidence="6" id="KW-1185">Reference proteome</keyword>
<comment type="similarity">
    <text evidence="1">Belongs to the ComF/GntX family.</text>
</comment>
<dbReference type="Pfam" id="PF00156">
    <property type="entry name" value="Pribosyltran"/>
    <property type="match status" value="1"/>
</dbReference>
<feature type="compositionally biased region" description="Basic and acidic residues" evidence="2">
    <location>
        <begin position="66"/>
        <end position="82"/>
    </location>
</feature>
<evidence type="ECO:0000259" key="3">
    <source>
        <dbReference type="Pfam" id="PF00156"/>
    </source>
</evidence>
<dbReference type="CDD" id="cd06223">
    <property type="entry name" value="PRTases_typeI"/>
    <property type="match status" value="1"/>
</dbReference>
<dbReference type="PANTHER" id="PTHR47505">
    <property type="entry name" value="DNA UTILIZATION PROTEIN YHGH"/>
    <property type="match status" value="1"/>
</dbReference>
<dbReference type="STRING" id="1555112.LIP_2973"/>
<proteinExistence type="inferred from homology"/>
<dbReference type="Gene3D" id="3.40.50.2020">
    <property type="match status" value="1"/>
</dbReference>
<dbReference type="InterPro" id="IPR044005">
    <property type="entry name" value="DZR_2"/>
</dbReference>
<evidence type="ECO:0000256" key="2">
    <source>
        <dbReference type="SAM" id="MobiDB-lite"/>
    </source>
</evidence>
<dbReference type="InterPro" id="IPR029057">
    <property type="entry name" value="PRTase-like"/>
</dbReference>
<protein>
    <submittedName>
        <fullName evidence="5">Competence protein ComF</fullName>
    </submittedName>
</protein>
<dbReference type="InterPro" id="IPR051910">
    <property type="entry name" value="ComF/GntX_DNA_util-trans"/>
</dbReference>
<feature type="domain" description="Phosphoribosyltransferase" evidence="3">
    <location>
        <begin position="216"/>
        <end position="276"/>
    </location>
</feature>
<dbReference type="PATRIC" id="fig|1555112.3.peg.3019"/>
<organism evidence="5 6">
    <name type="scientific">Limnochorda pilosa</name>
    <dbReference type="NCBI Taxonomy" id="1555112"/>
    <lineage>
        <taxon>Bacteria</taxon>
        <taxon>Bacillati</taxon>
        <taxon>Bacillota</taxon>
        <taxon>Limnochordia</taxon>
        <taxon>Limnochordales</taxon>
        <taxon>Limnochordaceae</taxon>
        <taxon>Limnochorda</taxon>
    </lineage>
</organism>
<dbReference type="Pfam" id="PF18912">
    <property type="entry name" value="DZR_2"/>
    <property type="match status" value="1"/>
</dbReference>
<dbReference type="Proteomes" id="UP000065807">
    <property type="component" value="Chromosome"/>
</dbReference>
<gene>
    <name evidence="5" type="ORF">LIP_2973</name>
</gene>
<reference evidence="6" key="1">
    <citation type="submission" date="2015-07" db="EMBL/GenBank/DDBJ databases">
        <title>Complete genome sequence and phylogenetic analysis of Limnochorda pilosa.</title>
        <authorList>
            <person name="Watanabe M."/>
            <person name="Kojima H."/>
            <person name="Fukui M."/>
        </authorList>
    </citation>
    <scope>NUCLEOTIDE SEQUENCE [LARGE SCALE GENOMIC DNA]</scope>
    <source>
        <strain evidence="6">HC45</strain>
    </source>
</reference>
<evidence type="ECO:0000256" key="1">
    <source>
        <dbReference type="ARBA" id="ARBA00008007"/>
    </source>
</evidence>
<feature type="domain" description="Double zinc ribbon" evidence="4">
    <location>
        <begin position="19"/>
        <end position="68"/>
    </location>
</feature>
<dbReference type="KEGG" id="lpil:LIP_2973"/>
<evidence type="ECO:0000259" key="4">
    <source>
        <dbReference type="Pfam" id="PF18912"/>
    </source>
</evidence>
<sequence length="287" mass="31427">MAARARAAAAEWGRRLGAWVYPRPPLCLICRDGPVTARSEPLCPECLAELPRLHGFLCERCGQPTEPERVRDPPGTRGEKGRWPPVLRRTREVFLRVAGGPVECPRCRRDPPAFARARAVGLYSGWLRAAVHRLKYRGEAELSLPLGALMGLLAREELLFATTSAVVPVPLHPGRLQERGYNQSELLAAGVARLLARPLRPELLARPRPTAPQVGLDEGSRRRNLQGAFAVSDARSVRGRRILLVDDVLTTGATCREAARTLLAAGARRVDVLTLAVTPPPEGDRPE</sequence>
<reference evidence="6" key="2">
    <citation type="journal article" date="2016" name="Int. J. Syst. Evol. Microbiol.">
        <title>Complete genome sequence and cell structure of Limnochorda pilosa, a Gram-negative spore-former within the phylum Firmicutes.</title>
        <authorList>
            <person name="Watanabe M."/>
            <person name="Kojima H."/>
            <person name="Fukui M."/>
        </authorList>
    </citation>
    <scope>NUCLEOTIDE SEQUENCE [LARGE SCALE GENOMIC DNA]</scope>
    <source>
        <strain evidence="6">HC45</strain>
    </source>
</reference>
<dbReference type="AlphaFoldDB" id="A0A0K2SP80"/>
<name>A0A0K2SP80_LIMPI</name>